<dbReference type="InterPro" id="IPR014729">
    <property type="entry name" value="Rossmann-like_a/b/a_fold"/>
</dbReference>
<dbReference type="SUPFAM" id="SSF56235">
    <property type="entry name" value="N-terminal nucleophile aminohydrolases (Ntn hydrolases)"/>
    <property type="match status" value="1"/>
</dbReference>
<comment type="pathway">
    <text evidence="1">Amino-acid biosynthesis; L-asparagine biosynthesis; L-asparagine from L-aspartate (L-Gln route): step 1/1.</text>
</comment>
<keyword evidence="9" id="KW-0028">Amino-acid biosynthesis</keyword>
<proteinExistence type="inferred from homology"/>
<dbReference type="STRING" id="504798.SAMN05421871_106349"/>
<dbReference type="PROSITE" id="PS51278">
    <property type="entry name" value="GATASE_TYPE_2"/>
    <property type="match status" value="1"/>
</dbReference>
<sequence>MCGIAGIRRLDGGPVDPELLAAMGATLHHRGPDDSGVWFEGSVGFAHTRLSIIDLDASVQPMESASGRQHLAFNGEILNYRQLRTELPDYPYRTKGDTETLLALYDKHGVNGTSKLRGQFAYALHDAETGELHLVRDRMGILPLYYYADDKVFAFASEIKALYPVIGSPEVDQESLHDYLAHRSVPAPFTLVKGVRKVPQGHRLTLGRDGQLRLRQYWEVPVRPARVGCGPAEAVELVAEALDEALRDALVADVPVGAYLSGGVDSSLITALIAKARDGADLHTFSAGFGDARVDEVEWARKVADIVGSKHHEVIVTAEDFRESWTKLSWHRDAPLSEPADVAVFKLAELARRDVKVVLSGEGSDELFGGYPKYRFARATRWAGLLPALPRGAVLRRLEQSLPAAGARLGVAMRAMAEPSTAERMRGWFAPFTGAERTALLGEPATRSVLGPYQRGRGDALHRMLYADSHSWLADNLLERGDRMSMAASLELRPPFMDHRVVELAFSLPSSVKVRNGVTKWVVKEVARRHLPADVVDRKKAGFRVPLDAWFRGGLRDMAHDLLTGPSSFAASVLEPGAVRRLLAEHDSGSRNEQPRLWTLLSLEVWHRGLGNSDELTGTKRSEVLR</sequence>
<gene>
    <name evidence="13" type="ORF">SAMN05192558_106103</name>
</gene>
<dbReference type="NCBIfam" id="TIGR01536">
    <property type="entry name" value="asn_synth_AEB"/>
    <property type="match status" value="1"/>
</dbReference>
<evidence type="ECO:0000259" key="12">
    <source>
        <dbReference type="PROSITE" id="PS51278"/>
    </source>
</evidence>
<dbReference type="Gene3D" id="3.60.20.10">
    <property type="entry name" value="Glutamine Phosphoribosylpyrophosphate, subunit 1, domain 1"/>
    <property type="match status" value="1"/>
</dbReference>
<dbReference type="GO" id="GO:0006529">
    <property type="term" value="P:asparagine biosynthetic process"/>
    <property type="evidence" value="ECO:0007669"/>
    <property type="project" value="UniProtKB-KW"/>
</dbReference>
<comment type="catalytic activity">
    <reaction evidence="8">
        <text>L-aspartate + L-glutamine + ATP + H2O = L-asparagine + L-glutamate + AMP + diphosphate + H(+)</text>
        <dbReference type="Rhea" id="RHEA:12228"/>
        <dbReference type="ChEBI" id="CHEBI:15377"/>
        <dbReference type="ChEBI" id="CHEBI:15378"/>
        <dbReference type="ChEBI" id="CHEBI:29985"/>
        <dbReference type="ChEBI" id="CHEBI:29991"/>
        <dbReference type="ChEBI" id="CHEBI:30616"/>
        <dbReference type="ChEBI" id="CHEBI:33019"/>
        <dbReference type="ChEBI" id="CHEBI:58048"/>
        <dbReference type="ChEBI" id="CHEBI:58359"/>
        <dbReference type="ChEBI" id="CHEBI:456215"/>
        <dbReference type="EC" id="6.3.5.4"/>
    </reaction>
</comment>
<evidence type="ECO:0000313" key="13">
    <source>
        <dbReference type="EMBL" id="SDP03957.1"/>
    </source>
</evidence>
<evidence type="ECO:0000256" key="4">
    <source>
        <dbReference type="ARBA" id="ARBA00022741"/>
    </source>
</evidence>
<accession>A0A1H0PFX5</accession>
<evidence type="ECO:0000256" key="10">
    <source>
        <dbReference type="PIRSR" id="PIRSR001589-2"/>
    </source>
</evidence>
<dbReference type="InterPro" id="IPR033738">
    <property type="entry name" value="AsnB_N"/>
</dbReference>
<dbReference type="InterPro" id="IPR029055">
    <property type="entry name" value="Ntn_hydrolases_N"/>
</dbReference>
<dbReference type="InterPro" id="IPR001962">
    <property type="entry name" value="Asn_synthase"/>
</dbReference>
<dbReference type="EC" id="6.3.5.4" evidence="3"/>
<evidence type="ECO:0000256" key="5">
    <source>
        <dbReference type="ARBA" id="ARBA00022840"/>
    </source>
</evidence>
<dbReference type="GO" id="GO:0005524">
    <property type="term" value="F:ATP binding"/>
    <property type="evidence" value="ECO:0007669"/>
    <property type="project" value="UniProtKB-KW"/>
</dbReference>
<dbReference type="SUPFAM" id="SSF52402">
    <property type="entry name" value="Adenine nucleotide alpha hydrolases-like"/>
    <property type="match status" value="1"/>
</dbReference>
<evidence type="ECO:0000256" key="3">
    <source>
        <dbReference type="ARBA" id="ARBA00012737"/>
    </source>
</evidence>
<evidence type="ECO:0000313" key="14">
    <source>
        <dbReference type="Proteomes" id="UP000199651"/>
    </source>
</evidence>
<keyword evidence="14" id="KW-1185">Reference proteome</keyword>
<protein>
    <recommendedName>
        <fullName evidence="3">asparagine synthase (glutamine-hydrolyzing)</fullName>
        <ecNumber evidence="3">6.3.5.4</ecNumber>
    </recommendedName>
</protein>
<dbReference type="Pfam" id="PF13522">
    <property type="entry name" value="GATase_6"/>
    <property type="match status" value="1"/>
</dbReference>
<evidence type="ECO:0000256" key="11">
    <source>
        <dbReference type="PIRSR" id="PIRSR001589-3"/>
    </source>
</evidence>
<name>A0A1H0PFX5_9PSEU</name>
<evidence type="ECO:0000256" key="9">
    <source>
        <dbReference type="PIRSR" id="PIRSR001589-1"/>
    </source>
</evidence>
<keyword evidence="6 9" id="KW-0061">Asparagine biosynthesis</keyword>
<dbReference type="InterPro" id="IPR017932">
    <property type="entry name" value="GATase_2_dom"/>
</dbReference>
<feature type="binding site" evidence="10">
    <location>
        <begin position="360"/>
        <end position="361"/>
    </location>
    <ligand>
        <name>ATP</name>
        <dbReference type="ChEBI" id="CHEBI:30616"/>
    </ligand>
</feature>
<dbReference type="Proteomes" id="UP000199651">
    <property type="component" value="Unassembled WGS sequence"/>
</dbReference>
<feature type="domain" description="Glutamine amidotransferase type-2" evidence="12">
    <location>
        <begin position="2"/>
        <end position="209"/>
    </location>
</feature>
<dbReference type="PANTHER" id="PTHR43284">
    <property type="entry name" value="ASPARAGINE SYNTHETASE (GLUTAMINE-HYDROLYZING)"/>
    <property type="match status" value="1"/>
</dbReference>
<keyword evidence="7 9" id="KW-0315">Glutamine amidotransferase</keyword>
<feature type="active site" description="For GATase activity" evidence="9">
    <location>
        <position position="2"/>
    </location>
</feature>
<dbReference type="GO" id="GO:0004066">
    <property type="term" value="F:asparagine synthase (glutamine-hydrolyzing) activity"/>
    <property type="evidence" value="ECO:0007669"/>
    <property type="project" value="UniProtKB-EC"/>
</dbReference>
<dbReference type="Gene3D" id="3.40.50.620">
    <property type="entry name" value="HUPs"/>
    <property type="match status" value="1"/>
</dbReference>
<dbReference type="InterPro" id="IPR051786">
    <property type="entry name" value="ASN_synthetase/amidase"/>
</dbReference>
<dbReference type="CDD" id="cd00712">
    <property type="entry name" value="AsnB"/>
    <property type="match status" value="1"/>
</dbReference>
<evidence type="ECO:0000256" key="7">
    <source>
        <dbReference type="ARBA" id="ARBA00022962"/>
    </source>
</evidence>
<dbReference type="PIRSF" id="PIRSF001589">
    <property type="entry name" value="Asn_synthetase_glu-h"/>
    <property type="match status" value="1"/>
</dbReference>
<evidence type="ECO:0000256" key="8">
    <source>
        <dbReference type="ARBA" id="ARBA00048741"/>
    </source>
</evidence>
<evidence type="ECO:0000256" key="2">
    <source>
        <dbReference type="ARBA" id="ARBA00005752"/>
    </source>
</evidence>
<feature type="site" description="Important for beta-aspartyl-AMP intermediate formation" evidence="11">
    <location>
        <position position="362"/>
    </location>
</feature>
<dbReference type="RefSeq" id="WP_166657892.1">
    <property type="nucleotide sequence ID" value="NZ_FNDV01000006.1"/>
</dbReference>
<dbReference type="EMBL" id="FNJB01000006">
    <property type="protein sequence ID" value="SDP03957.1"/>
    <property type="molecule type" value="Genomic_DNA"/>
</dbReference>
<dbReference type="PANTHER" id="PTHR43284:SF1">
    <property type="entry name" value="ASPARAGINE SYNTHETASE"/>
    <property type="match status" value="1"/>
</dbReference>
<reference evidence="14" key="1">
    <citation type="submission" date="2016-10" db="EMBL/GenBank/DDBJ databases">
        <authorList>
            <person name="Varghese N."/>
            <person name="Submissions S."/>
        </authorList>
    </citation>
    <scope>NUCLEOTIDE SEQUENCE [LARGE SCALE GENOMIC DNA]</scope>
    <source>
        <strain evidence="14">IBRC-M 10655</strain>
    </source>
</reference>
<keyword evidence="5 10" id="KW-0067">ATP-binding</keyword>
<keyword evidence="4 10" id="KW-0547">Nucleotide-binding</keyword>
<dbReference type="GO" id="GO:0005829">
    <property type="term" value="C:cytosol"/>
    <property type="evidence" value="ECO:0007669"/>
    <property type="project" value="TreeGrafter"/>
</dbReference>
<dbReference type="AlphaFoldDB" id="A0A1H0PFX5"/>
<evidence type="ECO:0000256" key="6">
    <source>
        <dbReference type="ARBA" id="ARBA00022888"/>
    </source>
</evidence>
<comment type="similarity">
    <text evidence="2">Belongs to the asparagine synthetase family.</text>
</comment>
<feature type="binding site" evidence="10">
    <location>
        <position position="97"/>
    </location>
    <ligand>
        <name>L-glutamine</name>
        <dbReference type="ChEBI" id="CHEBI:58359"/>
    </ligand>
</feature>
<dbReference type="InterPro" id="IPR006426">
    <property type="entry name" value="Asn_synth_AEB"/>
</dbReference>
<evidence type="ECO:0000256" key="1">
    <source>
        <dbReference type="ARBA" id="ARBA00005187"/>
    </source>
</evidence>
<dbReference type="Pfam" id="PF00733">
    <property type="entry name" value="Asn_synthase"/>
    <property type="match status" value="1"/>
</dbReference>
<dbReference type="CDD" id="cd01991">
    <property type="entry name" value="Asn_synthase_B_C"/>
    <property type="match status" value="1"/>
</dbReference>
<organism evidence="13 14">
    <name type="scientific">Actinokineospora alba</name>
    <dbReference type="NCBI Taxonomy" id="504798"/>
    <lineage>
        <taxon>Bacteria</taxon>
        <taxon>Bacillati</taxon>
        <taxon>Actinomycetota</taxon>
        <taxon>Actinomycetes</taxon>
        <taxon>Pseudonocardiales</taxon>
        <taxon>Pseudonocardiaceae</taxon>
        <taxon>Actinokineospora</taxon>
    </lineage>
</organism>